<dbReference type="InterPro" id="IPR000182">
    <property type="entry name" value="GNAT_dom"/>
</dbReference>
<organism evidence="2 3">
    <name type="scientific">Iocasia fonsfrigidae</name>
    <dbReference type="NCBI Taxonomy" id="2682810"/>
    <lineage>
        <taxon>Bacteria</taxon>
        <taxon>Bacillati</taxon>
        <taxon>Bacillota</taxon>
        <taxon>Clostridia</taxon>
        <taxon>Halanaerobiales</taxon>
        <taxon>Halanaerobiaceae</taxon>
        <taxon>Iocasia</taxon>
    </lineage>
</organism>
<reference evidence="2" key="1">
    <citation type="submission" date="2019-12" db="EMBL/GenBank/DDBJ databases">
        <authorList>
            <person name="zhang j."/>
            <person name="sun C.M."/>
        </authorList>
    </citation>
    <scope>NUCLEOTIDE SEQUENCE</scope>
    <source>
        <strain evidence="2">NS-1</strain>
    </source>
</reference>
<dbReference type="Proteomes" id="UP000665020">
    <property type="component" value="Chromosome"/>
</dbReference>
<dbReference type="Gene3D" id="3.40.630.30">
    <property type="match status" value="1"/>
</dbReference>
<name>A0A8A7K997_9FIRM</name>
<evidence type="ECO:0000313" key="2">
    <source>
        <dbReference type="EMBL" id="QTL97780.1"/>
    </source>
</evidence>
<protein>
    <submittedName>
        <fullName evidence="2">GNAT family N-acetyltransferase</fullName>
    </submittedName>
</protein>
<keyword evidence="3" id="KW-1185">Reference proteome</keyword>
<dbReference type="CDD" id="cd04301">
    <property type="entry name" value="NAT_SF"/>
    <property type="match status" value="1"/>
</dbReference>
<gene>
    <name evidence="2" type="ORF">GM661_07150</name>
</gene>
<dbReference type="SUPFAM" id="SSF55729">
    <property type="entry name" value="Acyl-CoA N-acyltransferases (Nat)"/>
    <property type="match status" value="1"/>
</dbReference>
<sequence>MISLLKTIAEDTVGYGVIDTITGDIPQLAVHMDYRRQGIAYNILQRLIQYTESQNVNFIYIDNKCLSIFKFLQNLI</sequence>
<proteinExistence type="predicted"/>
<dbReference type="KEGG" id="ifn:GM661_07150"/>
<dbReference type="Pfam" id="PF00583">
    <property type="entry name" value="Acetyltransf_1"/>
    <property type="match status" value="1"/>
</dbReference>
<dbReference type="InterPro" id="IPR016181">
    <property type="entry name" value="Acyl_CoA_acyltransferase"/>
</dbReference>
<dbReference type="AlphaFoldDB" id="A0A8A7K997"/>
<dbReference type="EMBL" id="CP046640">
    <property type="protein sequence ID" value="QTL97780.1"/>
    <property type="molecule type" value="Genomic_DNA"/>
</dbReference>
<evidence type="ECO:0000313" key="3">
    <source>
        <dbReference type="Proteomes" id="UP000665020"/>
    </source>
</evidence>
<dbReference type="GO" id="GO:0016747">
    <property type="term" value="F:acyltransferase activity, transferring groups other than amino-acyl groups"/>
    <property type="evidence" value="ECO:0007669"/>
    <property type="project" value="InterPro"/>
</dbReference>
<evidence type="ECO:0000259" key="1">
    <source>
        <dbReference type="Pfam" id="PF00583"/>
    </source>
</evidence>
<accession>A0A8A7K997</accession>
<dbReference type="RefSeq" id="WP_407929620.1">
    <property type="nucleotide sequence ID" value="NZ_CP046640.1"/>
</dbReference>
<feature type="domain" description="N-acetyltransferase" evidence="1">
    <location>
        <begin position="13"/>
        <end position="61"/>
    </location>
</feature>